<dbReference type="InterPro" id="IPR018062">
    <property type="entry name" value="HTH_AraC-typ_CS"/>
</dbReference>
<dbReference type="SMART" id="SM00342">
    <property type="entry name" value="HTH_ARAC"/>
    <property type="match status" value="1"/>
</dbReference>
<dbReference type="InterPro" id="IPR013783">
    <property type="entry name" value="Ig-like_fold"/>
</dbReference>
<feature type="transmembrane region" description="Helical" evidence="9">
    <location>
        <begin position="805"/>
        <end position="822"/>
    </location>
</feature>
<evidence type="ECO:0000259" key="12">
    <source>
        <dbReference type="PROSITE" id="PS50110"/>
    </source>
</evidence>
<comment type="caution">
    <text evidence="13">The sequence shown here is derived from an EMBL/GenBank/DDBJ whole genome shotgun (WGS) entry which is preliminary data.</text>
</comment>
<evidence type="ECO:0000256" key="6">
    <source>
        <dbReference type="ARBA" id="ARBA00023163"/>
    </source>
</evidence>
<dbReference type="Pfam" id="PF02518">
    <property type="entry name" value="HATPase_c"/>
    <property type="match status" value="1"/>
</dbReference>
<dbReference type="PROSITE" id="PS01124">
    <property type="entry name" value="HTH_ARAC_FAMILY_2"/>
    <property type="match status" value="1"/>
</dbReference>
<organism evidence="13 14">
    <name type="scientific">Flavivirga spongiicola</name>
    <dbReference type="NCBI Taxonomy" id="421621"/>
    <lineage>
        <taxon>Bacteria</taxon>
        <taxon>Pseudomonadati</taxon>
        <taxon>Bacteroidota</taxon>
        <taxon>Flavobacteriia</taxon>
        <taxon>Flavobacteriales</taxon>
        <taxon>Flavobacteriaceae</taxon>
        <taxon>Flavivirga</taxon>
    </lineage>
</organism>
<dbReference type="CDD" id="cd00082">
    <property type="entry name" value="HisKA"/>
    <property type="match status" value="1"/>
</dbReference>
<dbReference type="InterPro" id="IPR005467">
    <property type="entry name" value="His_kinase_dom"/>
</dbReference>
<feature type="compositionally biased region" description="Low complexity" evidence="8">
    <location>
        <begin position="1090"/>
        <end position="1105"/>
    </location>
</feature>
<dbReference type="InterPro" id="IPR011123">
    <property type="entry name" value="Y_Y_Y"/>
</dbReference>
<dbReference type="PANTHER" id="PTHR43547:SF2">
    <property type="entry name" value="HYBRID SIGNAL TRANSDUCTION HISTIDINE KINASE C"/>
    <property type="match status" value="1"/>
</dbReference>
<dbReference type="Pfam" id="PF12833">
    <property type="entry name" value="HTH_18"/>
    <property type="match status" value="1"/>
</dbReference>
<dbReference type="SMART" id="SM00387">
    <property type="entry name" value="HATPase_c"/>
    <property type="match status" value="1"/>
</dbReference>
<reference evidence="13 14" key="1">
    <citation type="submission" date="2022-09" db="EMBL/GenBank/DDBJ databases">
        <title>Genome sequencing of Flavivirga sp. MEBiC05379.</title>
        <authorList>
            <person name="Oh H.-M."/>
            <person name="Kwon K.K."/>
            <person name="Park M.J."/>
            <person name="Yang S.-H."/>
        </authorList>
    </citation>
    <scope>NUCLEOTIDE SEQUENCE [LARGE SCALE GENOMIC DNA]</scope>
    <source>
        <strain evidence="13 14">MEBiC05379</strain>
    </source>
</reference>
<dbReference type="InterPro" id="IPR036097">
    <property type="entry name" value="HisK_dim/P_sf"/>
</dbReference>
<dbReference type="Gene3D" id="3.30.565.10">
    <property type="entry name" value="Histidine kinase-like ATPase, C-terminal domain"/>
    <property type="match status" value="1"/>
</dbReference>
<dbReference type="Gene3D" id="2.130.10.10">
    <property type="entry name" value="YVTN repeat-like/Quinoprotein amine dehydrogenase"/>
    <property type="match status" value="4"/>
</dbReference>
<dbReference type="SUPFAM" id="SSF47384">
    <property type="entry name" value="Homodimeric domain of signal transducing histidine kinase"/>
    <property type="match status" value="1"/>
</dbReference>
<dbReference type="Pfam" id="PF07495">
    <property type="entry name" value="Y_Y_Y"/>
    <property type="match status" value="1"/>
</dbReference>
<protein>
    <recommendedName>
        <fullName evidence="2">histidine kinase</fullName>
        <ecNumber evidence="2">2.7.13.3</ecNumber>
    </recommendedName>
</protein>
<feature type="modified residue" description="4-aspartylphosphate" evidence="7">
    <location>
        <position position="1166"/>
    </location>
</feature>
<dbReference type="RefSeq" id="WP_303307300.1">
    <property type="nucleotide sequence ID" value="NZ_JAODOP010000004.1"/>
</dbReference>
<evidence type="ECO:0000259" key="10">
    <source>
        <dbReference type="PROSITE" id="PS01124"/>
    </source>
</evidence>
<dbReference type="Gene3D" id="2.60.40.10">
    <property type="entry name" value="Immunoglobulins"/>
    <property type="match status" value="1"/>
</dbReference>
<dbReference type="PROSITE" id="PS50110">
    <property type="entry name" value="RESPONSE_REGULATORY"/>
    <property type="match status" value="1"/>
</dbReference>
<dbReference type="InterPro" id="IPR011006">
    <property type="entry name" value="CheY-like_superfamily"/>
</dbReference>
<dbReference type="InterPro" id="IPR036890">
    <property type="entry name" value="HATPase_C_sf"/>
</dbReference>
<gene>
    <name evidence="13" type="ORF">N1F79_17830</name>
</gene>
<evidence type="ECO:0000256" key="8">
    <source>
        <dbReference type="SAM" id="MobiDB-lite"/>
    </source>
</evidence>
<feature type="domain" description="Histidine kinase" evidence="11">
    <location>
        <begin position="859"/>
        <end position="1080"/>
    </location>
</feature>
<keyword evidence="9" id="KW-0812">Transmembrane</keyword>
<dbReference type="Gene3D" id="1.10.287.130">
    <property type="match status" value="1"/>
</dbReference>
<sequence>MKHIYILNHKRFFLLLWFCCIGVFSQNQDISFTRLSVKDGLSQNGVMSIFKDSKGYVWLGTRDGLNRYDGYNFKVFRHNPHDFNSLSNNYINTIVEDKDGVLWVGTQNGLNAFNQKDQTFKCYKNIPTNDKSISDNKILSILISDNGDLWVGTENGLNVKKRHENTFTTFYNLEEDPNSISGNEVFALFEDSKNNIWVGTRYNGLNKFLGESQKFRRFLNEPSNPMSIRDDQITSIAESEDGKLWIGTKDNGISILDKNDTFTHIVADVGASNTLSHNRIRSLVFDEDSNVWIATYNGLSHYNTSTGNFTVYKNVTDDSNSISHNSIRSLFLDNSGLLWAGTYFGGVNIINLTSNEFIHFQHSNTNKNSLSYNVVGPMVEDQNKDIWIGTEGGGLNFFDHSKQTVSRITFFNNKPIIDKTIKSLLVDGKGNLWIGTFQEGLLVVNLDNNKLEKFTYDIGAQSGLKSNSILSLLEDHIGKIWIGTDNGLCVYNPKTKEIGNIQLPKIKSAAKNISITCICEDSNNIVWIGTKTNGLLAFDGDTIKQYTHTINNDNSISHNYINEIFEDSKNRIWIGTYGAGLDLINPEEETFKHYTLKDGLVNDIIYSIEEDSEKKLWVATPTGISKMNPEENSFKNYTYSNGIPIDELNNNSSLHHSSGLLFFGGFNGFMGFIPDHIKDNPNVPDITLLQLKLFNKTVKPNDKSGLLKTPLDETKSITFSHEQNIFSIDYIALNYFQPGQNQYAYKLEGLESDWNYVGNRTSATYTNLSPGDYTFKVKAANIDGIWNDKVISLNIIKRPPFWKTIWAYLIYLTFAFILFFIIRKYFLIKLGLENNLKLEKLEKNQIEKLTKLKLKFFTNISHEFRTPLTLIHAPLQELISTLKESKYHNQLLLIKKNADLMLRLINQLMDFRSIESGQVSLKVSKKPFVPFVKEVVSSFKEYAKSSDIRFSFTSSVSNDNFLFDKNKIEKVLYNLLSNAFKNTPEKGKVSVKISKNISTSDINFIEVSIYNSGVGIEKKDIERIFDRFYQTTHSHENDKLGSGVGLTMAKNLIELHKGYIHVNSKVNQYAEFTIGIPMEDVYSKEEKESASLSMESEKSSSSSSSVNVEDTPLDKEFTLLIVEDSHDLRNFLAQSFSADYNIKVAENGELGLQIASEDHIDIIISDIMMPKLSGIEMCKKIKSNPRTKHIPVILLTARTASTLELESYDTGADDFISKPFNIDVLKSKVRNNIKSKIDIDSHARQEIFLEDSEINNSPANEKFLKKLSDYIRDHISDPNLNVNSVSKELGLSRVHLYRKTKEITGKSPVTFIRDFRLSVATKLIEKENYNINEICYKIGFQDASYFRKCFKKKYKVSPSAYLEKIKTEEIN</sequence>
<evidence type="ECO:0000256" key="3">
    <source>
        <dbReference type="ARBA" id="ARBA00022553"/>
    </source>
</evidence>
<dbReference type="SUPFAM" id="SSF52172">
    <property type="entry name" value="CheY-like"/>
    <property type="match status" value="1"/>
</dbReference>
<evidence type="ECO:0000256" key="4">
    <source>
        <dbReference type="ARBA" id="ARBA00023015"/>
    </source>
</evidence>
<dbReference type="Gene3D" id="1.10.10.60">
    <property type="entry name" value="Homeodomain-like"/>
    <property type="match status" value="2"/>
</dbReference>
<dbReference type="PROSITE" id="PS00041">
    <property type="entry name" value="HTH_ARAC_FAMILY_1"/>
    <property type="match status" value="1"/>
</dbReference>
<name>A0ABU7XW95_9FLAO</name>
<feature type="region of interest" description="Disordered" evidence="8">
    <location>
        <begin position="1087"/>
        <end position="1109"/>
    </location>
</feature>
<dbReference type="Pfam" id="PF00072">
    <property type="entry name" value="Response_reg"/>
    <property type="match status" value="1"/>
</dbReference>
<dbReference type="Gene3D" id="3.40.50.2300">
    <property type="match status" value="1"/>
</dbReference>
<dbReference type="Proteomes" id="UP001337305">
    <property type="component" value="Unassembled WGS sequence"/>
</dbReference>
<dbReference type="PRINTS" id="PR00344">
    <property type="entry name" value="BCTRLSENSOR"/>
</dbReference>
<keyword evidence="9" id="KW-1133">Transmembrane helix</keyword>
<evidence type="ECO:0000256" key="1">
    <source>
        <dbReference type="ARBA" id="ARBA00000085"/>
    </source>
</evidence>
<keyword evidence="4" id="KW-0805">Transcription regulation</keyword>
<dbReference type="Pfam" id="PF00512">
    <property type="entry name" value="HisKA"/>
    <property type="match status" value="1"/>
</dbReference>
<evidence type="ECO:0000313" key="14">
    <source>
        <dbReference type="Proteomes" id="UP001337305"/>
    </source>
</evidence>
<dbReference type="SMART" id="SM00448">
    <property type="entry name" value="REC"/>
    <property type="match status" value="1"/>
</dbReference>
<proteinExistence type="predicted"/>
<dbReference type="InterPro" id="IPR001789">
    <property type="entry name" value="Sig_transdc_resp-reg_receiver"/>
</dbReference>
<evidence type="ECO:0000256" key="5">
    <source>
        <dbReference type="ARBA" id="ARBA00023125"/>
    </source>
</evidence>
<keyword evidence="9" id="KW-0472">Membrane</keyword>
<dbReference type="EMBL" id="JAODOP010000004">
    <property type="protein sequence ID" value="MEF3834997.1"/>
    <property type="molecule type" value="Genomic_DNA"/>
</dbReference>
<dbReference type="SUPFAM" id="SSF46689">
    <property type="entry name" value="Homeodomain-like"/>
    <property type="match status" value="1"/>
</dbReference>
<feature type="domain" description="HTH araC/xylS-type" evidence="10">
    <location>
        <begin position="1265"/>
        <end position="1364"/>
    </location>
</feature>
<dbReference type="SUPFAM" id="SSF63829">
    <property type="entry name" value="Calcium-dependent phosphotriesterase"/>
    <property type="match status" value="3"/>
</dbReference>
<evidence type="ECO:0000313" key="13">
    <source>
        <dbReference type="EMBL" id="MEF3834997.1"/>
    </source>
</evidence>
<dbReference type="PROSITE" id="PS50109">
    <property type="entry name" value="HIS_KIN"/>
    <property type="match status" value="1"/>
</dbReference>
<dbReference type="PANTHER" id="PTHR43547">
    <property type="entry name" value="TWO-COMPONENT HISTIDINE KINASE"/>
    <property type="match status" value="1"/>
</dbReference>
<dbReference type="InterPro" id="IPR015943">
    <property type="entry name" value="WD40/YVTN_repeat-like_dom_sf"/>
</dbReference>
<dbReference type="InterPro" id="IPR009057">
    <property type="entry name" value="Homeodomain-like_sf"/>
</dbReference>
<dbReference type="InterPro" id="IPR011110">
    <property type="entry name" value="Reg_prop"/>
</dbReference>
<evidence type="ECO:0000259" key="11">
    <source>
        <dbReference type="PROSITE" id="PS50109"/>
    </source>
</evidence>
<accession>A0ABU7XW95</accession>
<dbReference type="InterPro" id="IPR003594">
    <property type="entry name" value="HATPase_dom"/>
</dbReference>
<dbReference type="Pfam" id="PF07494">
    <property type="entry name" value="Reg_prop"/>
    <property type="match status" value="11"/>
</dbReference>
<dbReference type="InterPro" id="IPR004358">
    <property type="entry name" value="Sig_transdc_His_kin-like_C"/>
</dbReference>
<evidence type="ECO:0000256" key="7">
    <source>
        <dbReference type="PROSITE-ProRule" id="PRU00169"/>
    </source>
</evidence>
<dbReference type="InterPro" id="IPR003661">
    <property type="entry name" value="HisK_dim/P_dom"/>
</dbReference>
<feature type="domain" description="Response regulatory" evidence="12">
    <location>
        <begin position="1118"/>
        <end position="1233"/>
    </location>
</feature>
<comment type="catalytic activity">
    <reaction evidence="1">
        <text>ATP + protein L-histidine = ADP + protein N-phospho-L-histidine.</text>
        <dbReference type="EC" id="2.7.13.3"/>
    </reaction>
</comment>
<keyword evidence="14" id="KW-1185">Reference proteome</keyword>
<dbReference type="SUPFAM" id="SSF55874">
    <property type="entry name" value="ATPase domain of HSP90 chaperone/DNA topoisomerase II/histidine kinase"/>
    <property type="match status" value="1"/>
</dbReference>
<evidence type="ECO:0000256" key="2">
    <source>
        <dbReference type="ARBA" id="ARBA00012438"/>
    </source>
</evidence>
<keyword evidence="3 7" id="KW-0597">Phosphoprotein</keyword>
<keyword evidence="6" id="KW-0804">Transcription</keyword>
<evidence type="ECO:0000256" key="9">
    <source>
        <dbReference type="SAM" id="Phobius"/>
    </source>
</evidence>
<keyword evidence="5" id="KW-0238">DNA-binding</keyword>
<dbReference type="SMART" id="SM00388">
    <property type="entry name" value="HisKA"/>
    <property type="match status" value="1"/>
</dbReference>
<dbReference type="EC" id="2.7.13.3" evidence="2"/>
<dbReference type="InterPro" id="IPR018060">
    <property type="entry name" value="HTH_AraC"/>
</dbReference>